<dbReference type="SUPFAM" id="SSF57701">
    <property type="entry name" value="Zn2/Cys6 DNA-binding domain"/>
    <property type="match status" value="1"/>
</dbReference>
<dbReference type="PROSITE" id="PS50048">
    <property type="entry name" value="ZN2_CY6_FUNGAL_2"/>
    <property type="match status" value="1"/>
</dbReference>
<dbReference type="GO" id="GO:0006351">
    <property type="term" value="P:DNA-templated transcription"/>
    <property type="evidence" value="ECO:0007669"/>
    <property type="project" value="InterPro"/>
</dbReference>
<dbReference type="CDD" id="cd12148">
    <property type="entry name" value="fungal_TF_MHR"/>
    <property type="match status" value="1"/>
</dbReference>
<dbReference type="CDD" id="cd00067">
    <property type="entry name" value="GAL4"/>
    <property type="match status" value="1"/>
</dbReference>
<dbReference type="PANTHER" id="PTHR47424:SF4">
    <property type="entry name" value="ZN(II)2CYS6 TRANSCRIPTION FACTOR (EUROFUNG)"/>
    <property type="match status" value="1"/>
</dbReference>
<keyword evidence="7" id="KW-1185">Reference proteome</keyword>
<evidence type="ECO:0000259" key="5">
    <source>
        <dbReference type="PROSITE" id="PS50048"/>
    </source>
</evidence>
<gene>
    <name evidence="6" type="ORF">FPHYL_5364</name>
</gene>
<dbReference type="AlphaFoldDB" id="A0A8H5JYN2"/>
<dbReference type="GO" id="GO:0000981">
    <property type="term" value="F:DNA-binding transcription factor activity, RNA polymerase II-specific"/>
    <property type="evidence" value="ECO:0007669"/>
    <property type="project" value="InterPro"/>
</dbReference>
<protein>
    <submittedName>
        <fullName evidence="6">Transcription activator acu-15</fullName>
    </submittedName>
</protein>
<dbReference type="GO" id="GO:0008270">
    <property type="term" value="F:zinc ion binding"/>
    <property type="evidence" value="ECO:0007669"/>
    <property type="project" value="InterPro"/>
</dbReference>
<comment type="caution">
    <text evidence="6">The sequence shown here is derived from an EMBL/GenBank/DDBJ whole genome shotgun (WGS) entry which is preliminary data.</text>
</comment>
<dbReference type="SMART" id="SM00066">
    <property type="entry name" value="GAL4"/>
    <property type="match status" value="1"/>
</dbReference>
<dbReference type="Pfam" id="PF04082">
    <property type="entry name" value="Fungal_trans"/>
    <property type="match status" value="1"/>
</dbReference>
<keyword evidence="4" id="KW-0539">Nucleus</keyword>
<reference evidence="6 7" key="1">
    <citation type="submission" date="2020-05" db="EMBL/GenBank/DDBJ databases">
        <title>Identification and distribution of gene clusters putatively required for synthesis of sphingolipid metabolism inhibitors in phylogenetically diverse species of the filamentous fungus Fusarium.</title>
        <authorList>
            <person name="Kim H.-S."/>
            <person name="Busman M."/>
            <person name="Brown D.W."/>
            <person name="Divon H."/>
            <person name="Uhlig S."/>
            <person name="Proctor R.H."/>
        </authorList>
    </citation>
    <scope>NUCLEOTIDE SEQUENCE [LARGE SCALE GENOMIC DNA]</scope>
    <source>
        <strain evidence="6 7">NRRL 13617</strain>
    </source>
</reference>
<name>A0A8H5JYN2_9HYPO</name>
<dbReference type="Gene3D" id="4.10.240.10">
    <property type="entry name" value="Zn(2)-C6 fungal-type DNA-binding domain"/>
    <property type="match status" value="1"/>
</dbReference>
<dbReference type="EMBL" id="JAAOAQ010000174">
    <property type="protein sequence ID" value="KAF5563132.1"/>
    <property type="molecule type" value="Genomic_DNA"/>
</dbReference>
<organism evidence="6 7">
    <name type="scientific">Fusarium phyllophilum</name>
    <dbReference type="NCBI Taxonomy" id="47803"/>
    <lineage>
        <taxon>Eukaryota</taxon>
        <taxon>Fungi</taxon>
        <taxon>Dikarya</taxon>
        <taxon>Ascomycota</taxon>
        <taxon>Pezizomycotina</taxon>
        <taxon>Sordariomycetes</taxon>
        <taxon>Hypocreomycetidae</taxon>
        <taxon>Hypocreales</taxon>
        <taxon>Nectriaceae</taxon>
        <taxon>Fusarium</taxon>
        <taxon>Fusarium fujikuroi species complex</taxon>
    </lineage>
</organism>
<proteinExistence type="predicted"/>
<evidence type="ECO:0000256" key="2">
    <source>
        <dbReference type="ARBA" id="ARBA00023015"/>
    </source>
</evidence>
<dbReference type="GO" id="GO:0000435">
    <property type="term" value="P:positive regulation of transcription from RNA polymerase II promoter by galactose"/>
    <property type="evidence" value="ECO:0007669"/>
    <property type="project" value="TreeGrafter"/>
</dbReference>
<keyword evidence="2" id="KW-0805">Transcription regulation</keyword>
<dbReference type="GO" id="GO:0000978">
    <property type="term" value="F:RNA polymerase II cis-regulatory region sequence-specific DNA binding"/>
    <property type="evidence" value="ECO:0007669"/>
    <property type="project" value="TreeGrafter"/>
</dbReference>
<keyword evidence="3" id="KW-0804">Transcription</keyword>
<accession>A0A8H5JYN2</accession>
<evidence type="ECO:0000256" key="1">
    <source>
        <dbReference type="ARBA" id="ARBA00022723"/>
    </source>
</evidence>
<dbReference type="InterPro" id="IPR036864">
    <property type="entry name" value="Zn2-C6_fun-type_DNA-bd_sf"/>
</dbReference>
<dbReference type="InterPro" id="IPR051127">
    <property type="entry name" value="Fungal_SecMet_Regulators"/>
</dbReference>
<evidence type="ECO:0000313" key="6">
    <source>
        <dbReference type="EMBL" id="KAF5563132.1"/>
    </source>
</evidence>
<dbReference type="Proteomes" id="UP000582016">
    <property type="component" value="Unassembled WGS sequence"/>
</dbReference>
<dbReference type="SMART" id="SM00906">
    <property type="entry name" value="Fungal_trans"/>
    <property type="match status" value="1"/>
</dbReference>
<dbReference type="InterPro" id="IPR001138">
    <property type="entry name" value="Zn2Cys6_DnaBD"/>
</dbReference>
<dbReference type="OrthoDB" id="424974at2759"/>
<evidence type="ECO:0000256" key="3">
    <source>
        <dbReference type="ARBA" id="ARBA00023163"/>
    </source>
</evidence>
<evidence type="ECO:0000313" key="7">
    <source>
        <dbReference type="Proteomes" id="UP000582016"/>
    </source>
</evidence>
<keyword evidence="1" id="KW-0479">Metal-binding</keyword>
<dbReference type="Pfam" id="PF00172">
    <property type="entry name" value="Zn_clus"/>
    <property type="match status" value="1"/>
</dbReference>
<dbReference type="InterPro" id="IPR007219">
    <property type="entry name" value="XnlR_reg_dom"/>
</dbReference>
<dbReference type="GO" id="GO:0005634">
    <property type="term" value="C:nucleus"/>
    <property type="evidence" value="ECO:0007669"/>
    <property type="project" value="TreeGrafter"/>
</dbReference>
<feature type="domain" description="Zn(2)-C6 fungal-type" evidence="5">
    <location>
        <begin position="16"/>
        <end position="49"/>
    </location>
</feature>
<sequence length="682" mass="76516">MPEQQSRPRRRKVTLACDPCRERKSRCDGIKPICSTCRRRALGIEQCVYRAGNARTECSDDYTRALHDRIRYLEGQLKQASTLNGPIPDTLQDGANNRRTWPESTPDTENQVELDTLVMGMSHTQLLTPLSSTATESIENSSHARRVTAMGTTTSEDDIGHHRDTREGFYGSSSAASFLKETCGTAIPPSTHQTNPQTCASQPTALFGDVDKFALPPRRLADHLVERYFERIYWIYPVFDKQAFEHGYNSLWLPSGQTACPEEYRNLGLGEDGTTVAFFASLNAIFALGCIFSNLSTAAKTKAYEVFFSRAKDKVNLELLDINDLSVVQTLVLVALVLQGTSFPDRCWNTTGLACRVAQGLGLHSLPPYNQQESRVQRIRRRTWHGCIVLDTLVSMTFGRPTMITNISTVSLPQRSVSNLQNTENHGDVKLQFQIESVRLSIILDSMLSKVYRPWQCKLSHDDQGPVSHIDISSQGMDVFAELQGKLRAFELGLPSFLSWNPPMATETIPPQEATVLAIQRNVLQSRFTYLQVMLYRPILSQLLALNTSQDASDDLHSSFKHDGARACVRSSMQLINLVHETFRTETAEAWWWNSLFLEVISSFSVSIRKSFNLLTKMHQTITGRQQVEDESTAYSQESQRHGLLDTLLEGDLSLQNALTTCFPLDPDAIVFPYWEAANLGG</sequence>
<evidence type="ECO:0000256" key="4">
    <source>
        <dbReference type="ARBA" id="ARBA00023242"/>
    </source>
</evidence>
<dbReference type="PANTHER" id="PTHR47424">
    <property type="entry name" value="REGULATORY PROTEIN GAL4"/>
    <property type="match status" value="1"/>
</dbReference>